<dbReference type="InterPro" id="IPR012349">
    <property type="entry name" value="Split_barrel_FMN-bd"/>
</dbReference>
<organism evidence="5 6">
    <name type="scientific">Desulfocucumis palustris</name>
    <dbReference type="NCBI Taxonomy" id="1898651"/>
    <lineage>
        <taxon>Bacteria</taxon>
        <taxon>Bacillati</taxon>
        <taxon>Bacillota</taxon>
        <taxon>Clostridia</taxon>
        <taxon>Eubacteriales</taxon>
        <taxon>Desulfocucumaceae</taxon>
        <taxon>Desulfocucumis</taxon>
    </lineage>
</organism>
<protein>
    <submittedName>
        <fullName evidence="5">NADPH-flavin oxidoreductase</fullName>
    </submittedName>
</protein>
<evidence type="ECO:0000313" key="6">
    <source>
        <dbReference type="Proteomes" id="UP000239549"/>
    </source>
</evidence>
<proteinExistence type="inferred from homology"/>
<dbReference type="EMBL" id="BFAV01000036">
    <property type="protein sequence ID" value="GBF32474.1"/>
    <property type="molecule type" value="Genomic_DNA"/>
</dbReference>
<dbReference type="AlphaFoldDB" id="A0A2L2X972"/>
<dbReference type="SMART" id="SM00903">
    <property type="entry name" value="Flavin_Reduct"/>
    <property type="match status" value="1"/>
</dbReference>
<dbReference type="RefSeq" id="WP_207655536.1">
    <property type="nucleotide sequence ID" value="NZ_BFAV01000036.1"/>
</dbReference>
<dbReference type="PANTHER" id="PTHR43567">
    <property type="entry name" value="FLAVOREDOXIN-RELATED-RELATED"/>
    <property type="match status" value="1"/>
</dbReference>
<keyword evidence="2" id="KW-0285">Flavoprotein</keyword>
<evidence type="ECO:0000256" key="3">
    <source>
        <dbReference type="ARBA" id="ARBA00038054"/>
    </source>
</evidence>
<feature type="domain" description="Flavin reductase like" evidence="4">
    <location>
        <begin position="12"/>
        <end position="148"/>
    </location>
</feature>
<evidence type="ECO:0000313" key="5">
    <source>
        <dbReference type="EMBL" id="GBF32474.1"/>
    </source>
</evidence>
<evidence type="ECO:0000256" key="2">
    <source>
        <dbReference type="ARBA" id="ARBA00022630"/>
    </source>
</evidence>
<dbReference type="Pfam" id="PF01613">
    <property type="entry name" value="Flavin_Reduct"/>
    <property type="match status" value="1"/>
</dbReference>
<evidence type="ECO:0000259" key="4">
    <source>
        <dbReference type="SMART" id="SM00903"/>
    </source>
</evidence>
<comment type="cofactor">
    <cofactor evidence="1">
        <name>FMN</name>
        <dbReference type="ChEBI" id="CHEBI:58210"/>
    </cofactor>
</comment>
<accession>A0A2L2X972</accession>
<dbReference type="InterPro" id="IPR052174">
    <property type="entry name" value="Flavoredoxin"/>
</dbReference>
<dbReference type="InterPro" id="IPR002563">
    <property type="entry name" value="Flavin_Rdtase-like_dom"/>
</dbReference>
<comment type="similarity">
    <text evidence="3">Belongs to the flavoredoxin family.</text>
</comment>
<dbReference type="GO" id="GO:0016646">
    <property type="term" value="F:oxidoreductase activity, acting on the CH-NH group of donors, NAD or NADP as acceptor"/>
    <property type="evidence" value="ECO:0007669"/>
    <property type="project" value="UniProtKB-ARBA"/>
</dbReference>
<reference evidence="6" key="1">
    <citation type="submission" date="2018-02" db="EMBL/GenBank/DDBJ databases">
        <title>Genome sequence of Desulfocucumis palustris strain NAW-5.</title>
        <authorList>
            <person name="Watanabe M."/>
            <person name="Kojima H."/>
            <person name="Fukui M."/>
        </authorList>
    </citation>
    <scope>NUCLEOTIDE SEQUENCE [LARGE SCALE GENOMIC DNA]</scope>
    <source>
        <strain evidence="6">NAW-5</strain>
    </source>
</reference>
<evidence type="ECO:0000256" key="1">
    <source>
        <dbReference type="ARBA" id="ARBA00001917"/>
    </source>
</evidence>
<gene>
    <name evidence="5" type="ORF">DCCM_0670</name>
</gene>
<dbReference type="SUPFAM" id="SSF50475">
    <property type="entry name" value="FMN-binding split barrel"/>
    <property type="match status" value="1"/>
</dbReference>
<sequence length="190" mass="21130">MKKTKMGAKTFLYPMPTTLVGANINDKPNYLAVAYCGIVGTNPPVITIALRKSRYTNTGIRENGTFSVNLPSAEMVKVTDYCGLVSGRKFDKSRLFSTFYGELKTAPMIDECPVNLECKLIQTLDYIGSHDIYIGEVVEAYAGEQYITNGSPDIKKVNPILLSSTHDKNYWKVGEPLGKAWKIGEEYKPE</sequence>
<keyword evidence="6" id="KW-1185">Reference proteome</keyword>
<dbReference type="PANTHER" id="PTHR43567:SF1">
    <property type="entry name" value="FLAVOREDOXIN"/>
    <property type="match status" value="1"/>
</dbReference>
<dbReference type="Proteomes" id="UP000239549">
    <property type="component" value="Unassembled WGS sequence"/>
</dbReference>
<name>A0A2L2X972_9FIRM</name>
<comment type="caution">
    <text evidence="5">The sequence shown here is derived from an EMBL/GenBank/DDBJ whole genome shotgun (WGS) entry which is preliminary data.</text>
</comment>
<dbReference type="Gene3D" id="2.30.110.10">
    <property type="entry name" value="Electron Transport, Fmn-binding Protein, Chain A"/>
    <property type="match status" value="1"/>
</dbReference>
<dbReference type="GO" id="GO:0010181">
    <property type="term" value="F:FMN binding"/>
    <property type="evidence" value="ECO:0007669"/>
    <property type="project" value="InterPro"/>
</dbReference>